<keyword evidence="2" id="KW-1185">Reference proteome</keyword>
<comment type="caution">
    <text evidence="1">The sequence shown here is derived from an EMBL/GenBank/DDBJ whole genome shotgun (WGS) entry which is preliminary data.</text>
</comment>
<protein>
    <submittedName>
        <fullName evidence="1">Uncharacterized protein</fullName>
    </submittedName>
</protein>
<name>A0ACC1S7H4_9APHY</name>
<gene>
    <name evidence="1" type="ORF">NM688_g7245</name>
</gene>
<evidence type="ECO:0000313" key="1">
    <source>
        <dbReference type="EMBL" id="KAJ3533693.1"/>
    </source>
</evidence>
<dbReference type="EMBL" id="JANHOG010001651">
    <property type="protein sequence ID" value="KAJ3533693.1"/>
    <property type="molecule type" value="Genomic_DNA"/>
</dbReference>
<dbReference type="Proteomes" id="UP001148662">
    <property type="component" value="Unassembled WGS sequence"/>
</dbReference>
<proteinExistence type="predicted"/>
<evidence type="ECO:0000313" key="2">
    <source>
        <dbReference type="Proteomes" id="UP001148662"/>
    </source>
</evidence>
<reference evidence="1" key="1">
    <citation type="submission" date="2022-07" db="EMBL/GenBank/DDBJ databases">
        <title>Genome Sequence of Phlebia brevispora.</title>
        <authorList>
            <person name="Buettner E."/>
        </authorList>
    </citation>
    <scope>NUCLEOTIDE SEQUENCE</scope>
    <source>
        <strain evidence="1">MPL23</strain>
    </source>
</reference>
<organism evidence="1 2">
    <name type="scientific">Phlebia brevispora</name>
    <dbReference type="NCBI Taxonomy" id="194682"/>
    <lineage>
        <taxon>Eukaryota</taxon>
        <taxon>Fungi</taxon>
        <taxon>Dikarya</taxon>
        <taxon>Basidiomycota</taxon>
        <taxon>Agaricomycotina</taxon>
        <taxon>Agaricomycetes</taxon>
        <taxon>Polyporales</taxon>
        <taxon>Meruliaceae</taxon>
        <taxon>Phlebia</taxon>
    </lineage>
</organism>
<sequence length="289" mass="33069">MQIGPYTLQDLIHETSSCLVFDGIWSAENVRLAVKFSQRPAGKLRREYEILCILRYPTGIPDAIKHLVVDGWEVLVMEHTGLNLSIVANNPGVVPLSKLRCIFASVPAWSIFIEEVSYIVTLNRLTSPRMTHMTVWRDQAQFLISFSLACAVYEHEESDLIRCDMVIGSLLYMSPWVHKGYRPCRRDDLFSAAVTFLAFCKGEDKLHWYKVVHEIGDDAPTMEQHAHIASLKTTADLQEFSDLPPVFCQFYQYALALEFGEKPRYHTWFNMFVESLDGDFNNISPLPSL</sequence>
<accession>A0ACC1S7H4</accession>